<dbReference type="InterPro" id="IPR051257">
    <property type="entry name" value="Diverse_CBS-Domain"/>
</dbReference>
<accession>F0WL84</accession>
<dbReference type="PANTHER" id="PTHR43080">
    <property type="entry name" value="CBS DOMAIN-CONTAINING PROTEIN CBSX3, MITOCHONDRIAL"/>
    <property type="match status" value="1"/>
</dbReference>
<dbReference type="Gene3D" id="3.10.580.10">
    <property type="entry name" value="CBS-domain"/>
    <property type="match status" value="1"/>
</dbReference>
<reference evidence="6" key="1">
    <citation type="journal article" date="2011" name="PLoS Biol.">
        <title>Gene gain and loss during evolution of obligate parasitism in the white rust pathogen of Arabidopsis thaliana.</title>
        <authorList>
            <person name="Kemen E."/>
            <person name="Gardiner A."/>
            <person name="Schultz-Larsen T."/>
            <person name="Kemen A.C."/>
            <person name="Balmuth A.L."/>
            <person name="Robert-Seilaniantz A."/>
            <person name="Bailey K."/>
            <person name="Holub E."/>
            <person name="Studholme D.J."/>
            <person name="Maclean D."/>
            <person name="Jones J.D."/>
        </authorList>
    </citation>
    <scope>NUCLEOTIDE SEQUENCE</scope>
</reference>
<evidence type="ECO:0000259" key="5">
    <source>
        <dbReference type="PROSITE" id="PS51371"/>
    </source>
</evidence>
<dbReference type="Pfam" id="PF00571">
    <property type="entry name" value="CBS"/>
    <property type="match status" value="2"/>
</dbReference>
<evidence type="ECO:0000313" key="6">
    <source>
        <dbReference type="EMBL" id="CCA22045.1"/>
    </source>
</evidence>
<evidence type="ECO:0000256" key="3">
    <source>
        <dbReference type="PROSITE-ProRule" id="PRU00703"/>
    </source>
</evidence>
<dbReference type="PROSITE" id="PS51371">
    <property type="entry name" value="CBS"/>
    <property type="match status" value="2"/>
</dbReference>
<name>F0WL84_9STRA</name>
<dbReference type="InterPro" id="IPR046342">
    <property type="entry name" value="CBS_dom_sf"/>
</dbReference>
<dbReference type="AlphaFoldDB" id="F0WL84"/>
<reference evidence="6" key="2">
    <citation type="submission" date="2011-02" db="EMBL/GenBank/DDBJ databases">
        <authorList>
            <person name="MacLean D."/>
        </authorList>
    </citation>
    <scope>NUCLEOTIDE SEQUENCE</scope>
</reference>
<feature type="domain" description="CBS" evidence="5">
    <location>
        <begin position="99"/>
        <end position="157"/>
    </location>
</feature>
<dbReference type="Pfam" id="PF05160">
    <property type="entry name" value="DSS1_SEM1"/>
    <property type="match status" value="1"/>
</dbReference>
<evidence type="ECO:0000256" key="1">
    <source>
        <dbReference type="ARBA" id="ARBA00023122"/>
    </source>
</evidence>
<dbReference type="GO" id="GO:0043248">
    <property type="term" value="P:proteasome assembly"/>
    <property type="evidence" value="ECO:0007669"/>
    <property type="project" value="InterPro"/>
</dbReference>
<dbReference type="InterPro" id="IPR000644">
    <property type="entry name" value="CBS_dom"/>
</dbReference>
<evidence type="ECO:0000256" key="4">
    <source>
        <dbReference type="SAM" id="MobiDB-lite"/>
    </source>
</evidence>
<proteinExistence type="inferred from homology"/>
<organism evidence="6">
    <name type="scientific">Albugo laibachii Nc14</name>
    <dbReference type="NCBI Taxonomy" id="890382"/>
    <lineage>
        <taxon>Eukaryota</taxon>
        <taxon>Sar</taxon>
        <taxon>Stramenopiles</taxon>
        <taxon>Oomycota</taxon>
        <taxon>Peronosporomycetes</taxon>
        <taxon>Albuginales</taxon>
        <taxon>Albuginaceae</taxon>
        <taxon>Albugo</taxon>
    </lineage>
</organism>
<feature type="domain" description="CBS" evidence="5">
    <location>
        <begin position="32"/>
        <end position="91"/>
    </location>
</feature>
<dbReference type="PANTHER" id="PTHR43080:SF2">
    <property type="entry name" value="CBS DOMAIN-CONTAINING PROTEIN"/>
    <property type="match status" value="1"/>
</dbReference>
<dbReference type="HOGENOM" id="CLU_751020_0_0_1"/>
<keyword evidence="1 3" id="KW-0129">CBS domain</keyword>
<dbReference type="SMART" id="SM01385">
    <property type="entry name" value="DSS1_SEM1"/>
    <property type="match status" value="1"/>
</dbReference>
<dbReference type="GO" id="GO:0008541">
    <property type="term" value="C:proteasome regulatory particle, lid subcomplex"/>
    <property type="evidence" value="ECO:0007669"/>
    <property type="project" value="InterPro"/>
</dbReference>
<evidence type="ECO:0000256" key="2">
    <source>
        <dbReference type="ARBA" id="ARBA00034491"/>
    </source>
</evidence>
<sequence length="369" mass="41799">MLRHSLRTFIRSPFPSTYRSISSNHRTIGSILSTESATIPSISFDATVRNAAQLMFDRKLTAVPIVKEHKLCGLFTEHDYCQALQANKLSSIVSEVSTPAPNVSVVHPEDGIGHCLQEMTRKNATSVAVVDNSGNYLGTLSLSHISEEYFSHKNSASKPLEFAESSVFPEMDHVDLDKESLYDQLKEDMEHTQYNLQEQSVLAKELEKIEQDIGEQQFSASSVFPDLNRVEDKVLESMVIGGNSFQEFKRDSVDDLFQMKAEWLEETHVFSEPADFPEVAVVSDVLDNSKVHGKMSGKTPAFDEKATKPSLVLVTEEDDEFEEFENEEWDRSAEEGDANVKQQWQDDWDVDEADDDFCNRLRKELEKNK</sequence>
<protein>
    <submittedName>
        <fullName evidence="6">AlNc14C141G7272 protein</fullName>
    </submittedName>
</protein>
<dbReference type="GO" id="GO:0006406">
    <property type="term" value="P:mRNA export from nucleus"/>
    <property type="evidence" value="ECO:0007669"/>
    <property type="project" value="InterPro"/>
</dbReference>
<dbReference type="SUPFAM" id="SSF54631">
    <property type="entry name" value="CBS-domain pair"/>
    <property type="match status" value="1"/>
</dbReference>
<comment type="similarity">
    <text evidence="2">Belongs to the DSS1/SEM1 family.</text>
</comment>
<dbReference type="EMBL" id="FR824186">
    <property type="protein sequence ID" value="CCA22045.1"/>
    <property type="molecule type" value="Genomic_DNA"/>
</dbReference>
<gene>
    <name evidence="6" type="primary">AlNc14C141G7272</name>
    <name evidence="6" type="ORF">ALNC14_081880</name>
</gene>
<feature type="region of interest" description="Disordered" evidence="4">
    <location>
        <begin position="323"/>
        <end position="349"/>
    </location>
</feature>
<dbReference type="CDD" id="cd02205">
    <property type="entry name" value="CBS_pair_SF"/>
    <property type="match status" value="1"/>
</dbReference>
<dbReference type="InterPro" id="IPR007834">
    <property type="entry name" value="DSS1_SEM1"/>
</dbReference>